<protein>
    <submittedName>
        <fullName evidence="1">Uncharacterized protein</fullName>
    </submittedName>
</protein>
<dbReference type="GO" id="GO:0015937">
    <property type="term" value="P:coenzyme A biosynthetic process"/>
    <property type="evidence" value="ECO:0007669"/>
    <property type="project" value="TreeGrafter"/>
</dbReference>
<dbReference type="GeneID" id="19280174"/>
<keyword evidence="2" id="KW-1185">Reference proteome</keyword>
<name>W3WK80_PESFW</name>
<dbReference type="PANTHER" id="PTHR10695">
    <property type="entry name" value="DEPHOSPHO-COA KINASE-RELATED"/>
    <property type="match status" value="1"/>
</dbReference>
<dbReference type="EMBL" id="KI912123">
    <property type="protein sequence ID" value="ETS73216.1"/>
    <property type="molecule type" value="Genomic_DNA"/>
</dbReference>
<dbReference type="OrthoDB" id="330671at2759"/>
<gene>
    <name evidence="1" type="ORF">PFICI_15161</name>
</gene>
<dbReference type="eggNOG" id="KOG3351">
    <property type="taxonomic scope" value="Eukaryota"/>
</dbReference>
<dbReference type="RefSeq" id="XP_007841933.1">
    <property type="nucleotide sequence ID" value="XM_007843742.1"/>
</dbReference>
<dbReference type="OMA" id="VEIWDPF"/>
<organism evidence="1 2">
    <name type="scientific">Pestalotiopsis fici (strain W106-1 / CGMCC3.15140)</name>
    <dbReference type="NCBI Taxonomy" id="1229662"/>
    <lineage>
        <taxon>Eukaryota</taxon>
        <taxon>Fungi</taxon>
        <taxon>Dikarya</taxon>
        <taxon>Ascomycota</taxon>
        <taxon>Pezizomycotina</taxon>
        <taxon>Sordariomycetes</taxon>
        <taxon>Xylariomycetidae</taxon>
        <taxon>Amphisphaeriales</taxon>
        <taxon>Sporocadaceae</taxon>
        <taxon>Pestalotiopsis</taxon>
    </lineage>
</organism>
<dbReference type="InterPro" id="IPR014729">
    <property type="entry name" value="Rossmann-like_a/b/a_fold"/>
</dbReference>
<proteinExistence type="predicted"/>
<evidence type="ECO:0000313" key="1">
    <source>
        <dbReference type="EMBL" id="ETS73216.1"/>
    </source>
</evidence>
<dbReference type="GO" id="GO:0004140">
    <property type="term" value="F:dephospho-CoA kinase activity"/>
    <property type="evidence" value="ECO:0007669"/>
    <property type="project" value="TreeGrafter"/>
</dbReference>
<dbReference type="Gene3D" id="3.40.50.620">
    <property type="entry name" value="HUPs"/>
    <property type="match status" value="1"/>
</dbReference>
<dbReference type="HOGENOM" id="CLU_035272_3_1_1"/>
<accession>W3WK80</accession>
<sequence length="403" mass="43579">MTDSVSPSLLLLPPPPHPANRAALSAAYRPSLTSVIARLKQLDHSHGAVLIVAVAAPVLEGPFRRSKSLHWSDAQSLLAGIYSILSIVCAELQVNAVVNAGRGSVDARVVLVDHRPTQSSGLDDFRPAIETNNTVVVDLATFASAYHPWSHIFSVDTEAGHQLLTKFLVLLEKIQVLKQDQIITVQGGLTLNIASSAASGPTTPLYDVVCLGGTFDHLHPGHKLLLTAAALLLNVPPDAPSKPCRFVIGITGDELLKNKKYAEFVQSWDDRANYVIEFLSSILALRLQGWKHGQTLKLERKDGGISALFRDDTISIDCVVIQDAYGPTVTVEAMDALVVSGETRSGGAAVNDKRRSLGWHAMEVFEVDVLNTEDITDETAQKSDFATKISSTAIRRQKAESRM</sequence>
<dbReference type="InParanoid" id="W3WK80"/>
<evidence type="ECO:0000313" key="2">
    <source>
        <dbReference type="Proteomes" id="UP000030651"/>
    </source>
</evidence>
<dbReference type="STRING" id="1229662.W3WK80"/>
<reference evidence="2" key="1">
    <citation type="journal article" date="2015" name="BMC Genomics">
        <title>Genomic and transcriptomic analysis of the endophytic fungus Pestalotiopsis fici reveals its lifestyle and high potential for synthesis of natural products.</title>
        <authorList>
            <person name="Wang X."/>
            <person name="Zhang X."/>
            <person name="Liu L."/>
            <person name="Xiang M."/>
            <person name="Wang W."/>
            <person name="Sun X."/>
            <person name="Che Y."/>
            <person name="Guo L."/>
            <person name="Liu G."/>
            <person name="Guo L."/>
            <person name="Wang C."/>
            <person name="Yin W.B."/>
            <person name="Stadler M."/>
            <person name="Zhang X."/>
            <person name="Liu X."/>
        </authorList>
    </citation>
    <scope>NUCLEOTIDE SEQUENCE [LARGE SCALE GENOMIC DNA]</scope>
    <source>
        <strain evidence="2">W106-1 / CGMCC3.15140</strain>
    </source>
</reference>
<dbReference type="AlphaFoldDB" id="W3WK80"/>
<dbReference type="SUPFAM" id="SSF52374">
    <property type="entry name" value="Nucleotidylyl transferase"/>
    <property type="match status" value="1"/>
</dbReference>
<dbReference type="KEGG" id="pfy:PFICI_15161"/>
<dbReference type="Proteomes" id="UP000030651">
    <property type="component" value="Unassembled WGS sequence"/>
</dbReference>
<dbReference type="PANTHER" id="PTHR10695:SF46">
    <property type="entry name" value="BIFUNCTIONAL COENZYME A SYNTHASE-RELATED"/>
    <property type="match status" value="1"/>
</dbReference>